<dbReference type="GO" id="GO:0008270">
    <property type="term" value="F:zinc ion binding"/>
    <property type="evidence" value="ECO:0007669"/>
    <property type="project" value="UniProtKB-KW"/>
</dbReference>
<evidence type="ECO:0000256" key="15">
    <source>
        <dbReference type="SAM" id="Phobius"/>
    </source>
</evidence>
<keyword evidence="9 14" id="KW-0863">Zinc-finger</keyword>
<keyword evidence="10" id="KW-0833">Ubl conjugation pathway</keyword>
<evidence type="ECO:0000256" key="7">
    <source>
        <dbReference type="ARBA" id="ARBA00022723"/>
    </source>
</evidence>
<protein>
    <recommendedName>
        <fullName evidence="4">RING-type E3 ubiquitin transferase</fullName>
        <ecNumber evidence="4">2.3.2.27</ecNumber>
    </recommendedName>
</protein>
<dbReference type="SUPFAM" id="SSF57850">
    <property type="entry name" value="RING/U-box"/>
    <property type="match status" value="1"/>
</dbReference>
<dbReference type="PROSITE" id="PS50089">
    <property type="entry name" value="ZF_RING_2"/>
    <property type="match status" value="1"/>
</dbReference>
<dbReference type="GO" id="GO:0043161">
    <property type="term" value="P:proteasome-mediated ubiquitin-dependent protein catabolic process"/>
    <property type="evidence" value="ECO:0007669"/>
    <property type="project" value="TreeGrafter"/>
</dbReference>
<dbReference type="RefSeq" id="XP_003060740.1">
    <property type="nucleotide sequence ID" value="XM_003060694.1"/>
</dbReference>
<evidence type="ECO:0000256" key="9">
    <source>
        <dbReference type="ARBA" id="ARBA00022771"/>
    </source>
</evidence>
<dbReference type="Proteomes" id="UP000001876">
    <property type="component" value="Unassembled WGS sequence"/>
</dbReference>
<feature type="transmembrane region" description="Helical" evidence="15">
    <location>
        <begin position="192"/>
        <end position="210"/>
    </location>
</feature>
<keyword evidence="18" id="KW-1185">Reference proteome</keyword>
<evidence type="ECO:0000259" key="16">
    <source>
        <dbReference type="PROSITE" id="PS50089"/>
    </source>
</evidence>
<dbReference type="STRING" id="564608.C1MXS1"/>
<evidence type="ECO:0000256" key="12">
    <source>
        <dbReference type="ARBA" id="ARBA00022989"/>
    </source>
</evidence>
<dbReference type="Pfam" id="PF11145">
    <property type="entry name" value="DUF2921"/>
    <property type="match status" value="1"/>
</dbReference>
<comment type="subcellular location">
    <subcellularLocation>
        <location evidence="2">Endomembrane system</location>
        <topology evidence="2">Multi-pass membrane protein</topology>
    </subcellularLocation>
</comment>
<dbReference type="InterPro" id="IPR050731">
    <property type="entry name" value="HRD1_E3_ubiq-ligases"/>
</dbReference>
<evidence type="ECO:0000256" key="5">
    <source>
        <dbReference type="ARBA" id="ARBA00022679"/>
    </source>
</evidence>
<feature type="transmembrane region" description="Helical" evidence="15">
    <location>
        <begin position="92"/>
        <end position="117"/>
    </location>
</feature>
<dbReference type="GO" id="GO:0012505">
    <property type="term" value="C:endomembrane system"/>
    <property type="evidence" value="ECO:0007669"/>
    <property type="project" value="UniProtKB-SubCell"/>
</dbReference>
<dbReference type="InterPro" id="IPR013083">
    <property type="entry name" value="Znf_RING/FYVE/PHD"/>
</dbReference>
<evidence type="ECO:0000256" key="6">
    <source>
        <dbReference type="ARBA" id="ARBA00022692"/>
    </source>
</evidence>
<comment type="catalytic activity">
    <reaction evidence="1">
        <text>S-ubiquitinyl-[E2 ubiquitin-conjugating enzyme]-L-cysteine + [acceptor protein]-L-lysine = [E2 ubiquitin-conjugating enzyme]-L-cysteine + N(6)-ubiquitinyl-[acceptor protein]-L-lysine.</text>
        <dbReference type="EC" id="2.3.2.27"/>
    </reaction>
</comment>
<evidence type="ECO:0000313" key="17">
    <source>
        <dbReference type="EMBL" id="EEH55509.1"/>
    </source>
</evidence>
<keyword evidence="8" id="KW-0732">Signal</keyword>
<comment type="pathway">
    <text evidence="3">Protein modification; protein ubiquitination.</text>
</comment>
<keyword evidence="6 15" id="KW-0812">Transmembrane</keyword>
<evidence type="ECO:0000256" key="1">
    <source>
        <dbReference type="ARBA" id="ARBA00000900"/>
    </source>
</evidence>
<dbReference type="OrthoDB" id="9984778at2759"/>
<proteinExistence type="predicted"/>
<dbReference type="Pfam" id="PF13639">
    <property type="entry name" value="zf-RING_2"/>
    <property type="match status" value="1"/>
</dbReference>
<dbReference type="SMART" id="SM00184">
    <property type="entry name" value="RING"/>
    <property type="match status" value="1"/>
</dbReference>
<evidence type="ECO:0000256" key="10">
    <source>
        <dbReference type="ARBA" id="ARBA00022786"/>
    </source>
</evidence>
<dbReference type="eggNOG" id="KOG0828">
    <property type="taxonomic scope" value="Eukaryota"/>
</dbReference>
<dbReference type="InterPro" id="IPR021319">
    <property type="entry name" value="DUF2921"/>
</dbReference>
<sequence length="329" mass="37650">MTGILRSESCGVELAIDARWFKLGSYYRKATTYALMMAVAAPLQIYLLTRQGEHSDTNTGYAKLSLLCVGMQAVLDSYQCLMHLTAGIVVDALFHSFGAAAFLQFVLFSVFEMRTLLQIWKSRRPGAEQNWLEMRRDLSMLYTRFYAGFLAGFFIMYWCQKRPWIVAVVANSYWVPQILWNAWNNNKKPMHAGYVVGTSVIRLLLPLYVFGCPTNFIRIEPQYWVCLVLVSWVGAQVFALYAQHVRGPRCVFPESWFPPVYDYHRDVSEDGDAGGVDCVICMATVECADRNQRVVTPCNHFFHEPCLTRWMEVKMECPTCRGALPPADF</sequence>
<reference evidence="17 18" key="1">
    <citation type="journal article" date="2009" name="Science">
        <title>Green evolution and dynamic adaptations revealed by genomes of the marine picoeukaryotes Micromonas.</title>
        <authorList>
            <person name="Worden A.Z."/>
            <person name="Lee J.H."/>
            <person name="Mock T."/>
            <person name="Rouze P."/>
            <person name="Simmons M.P."/>
            <person name="Aerts A.L."/>
            <person name="Allen A.E."/>
            <person name="Cuvelier M.L."/>
            <person name="Derelle E."/>
            <person name="Everett M.V."/>
            <person name="Foulon E."/>
            <person name="Grimwood J."/>
            <person name="Gundlach H."/>
            <person name="Henrissat B."/>
            <person name="Napoli C."/>
            <person name="McDonald S.M."/>
            <person name="Parker M.S."/>
            <person name="Rombauts S."/>
            <person name="Salamov A."/>
            <person name="Von Dassow P."/>
            <person name="Badger J.H."/>
            <person name="Coutinho P.M."/>
            <person name="Demir E."/>
            <person name="Dubchak I."/>
            <person name="Gentemann C."/>
            <person name="Eikrem W."/>
            <person name="Gready J.E."/>
            <person name="John U."/>
            <person name="Lanier W."/>
            <person name="Lindquist E.A."/>
            <person name="Lucas S."/>
            <person name="Mayer K.F."/>
            <person name="Moreau H."/>
            <person name="Not F."/>
            <person name="Otillar R."/>
            <person name="Panaud O."/>
            <person name="Pangilinan J."/>
            <person name="Paulsen I."/>
            <person name="Piegu B."/>
            <person name="Poliakov A."/>
            <person name="Robbens S."/>
            <person name="Schmutz J."/>
            <person name="Toulza E."/>
            <person name="Wyss T."/>
            <person name="Zelensky A."/>
            <person name="Zhou K."/>
            <person name="Armbrust E.V."/>
            <person name="Bhattacharya D."/>
            <person name="Goodenough U.W."/>
            <person name="Van de Peer Y."/>
            <person name="Grigoriev I.V."/>
        </authorList>
    </citation>
    <scope>NUCLEOTIDE SEQUENCE [LARGE SCALE GENOMIC DNA]</scope>
    <source>
        <strain evidence="17 18">CCMP1545</strain>
    </source>
</reference>
<feature type="domain" description="RING-type" evidence="16">
    <location>
        <begin position="278"/>
        <end position="321"/>
    </location>
</feature>
<dbReference type="PANTHER" id="PTHR22763:SF162">
    <property type="entry name" value="TRANSMEMBRANE E3 UBIQUITIN-PROTEIN LIGASE 1"/>
    <property type="match status" value="1"/>
</dbReference>
<evidence type="ECO:0000256" key="3">
    <source>
        <dbReference type="ARBA" id="ARBA00004906"/>
    </source>
</evidence>
<dbReference type="InterPro" id="IPR001841">
    <property type="entry name" value="Znf_RING"/>
</dbReference>
<dbReference type="PANTHER" id="PTHR22763">
    <property type="entry name" value="RING ZINC FINGER PROTEIN"/>
    <property type="match status" value="1"/>
</dbReference>
<keyword evidence="7" id="KW-0479">Metal-binding</keyword>
<accession>C1MXS1</accession>
<dbReference type="Gene3D" id="3.30.40.10">
    <property type="entry name" value="Zinc/RING finger domain, C3HC4 (zinc finger)"/>
    <property type="match status" value="1"/>
</dbReference>
<dbReference type="EMBL" id="GG663742">
    <property type="protein sequence ID" value="EEH55509.1"/>
    <property type="molecule type" value="Genomic_DNA"/>
</dbReference>
<keyword evidence="12 15" id="KW-1133">Transmembrane helix</keyword>
<evidence type="ECO:0000256" key="8">
    <source>
        <dbReference type="ARBA" id="ARBA00022729"/>
    </source>
</evidence>
<dbReference type="EC" id="2.3.2.27" evidence="4"/>
<evidence type="ECO:0000256" key="14">
    <source>
        <dbReference type="PROSITE-ProRule" id="PRU00175"/>
    </source>
</evidence>
<evidence type="ECO:0000313" key="18">
    <source>
        <dbReference type="Proteomes" id="UP000001876"/>
    </source>
</evidence>
<evidence type="ECO:0000256" key="13">
    <source>
        <dbReference type="ARBA" id="ARBA00023136"/>
    </source>
</evidence>
<feature type="transmembrane region" description="Helical" evidence="15">
    <location>
        <begin position="138"/>
        <end position="158"/>
    </location>
</feature>
<evidence type="ECO:0000256" key="2">
    <source>
        <dbReference type="ARBA" id="ARBA00004127"/>
    </source>
</evidence>
<dbReference type="GO" id="GO:0061630">
    <property type="term" value="F:ubiquitin protein ligase activity"/>
    <property type="evidence" value="ECO:0007669"/>
    <property type="project" value="UniProtKB-EC"/>
</dbReference>
<evidence type="ECO:0000256" key="4">
    <source>
        <dbReference type="ARBA" id="ARBA00012483"/>
    </source>
</evidence>
<dbReference type="AlphaFoldDB" id="C1MXS1"/>
<dbReference type="GeneID" id="9685885"/>
<keyword evidence="5" id="KW-0808">Transferase</keyword>
<dbReference type="SMART" id="SM00744">
    <property type="entry name" value="RINGv"/>
    <property type="match status" value="1"/>
</dbReference>
<feature type="transmembrane region" description="Helical" evidence="15">
    <location>
        <begin position="30"/>
        <end position="49"/>
    </location>
</feature>
<organism evidence="18">
    <name type="scientific">Micromonas pusilla (strain CCMP1545)</name>
    <name type="common">Picoplanktonic green alga</name>
    <dbReference type="NCBI Taxonomy" id="564608"/>
    <lineage>
        <taxon>Eukaryota</taxon>
        <taxon>Viridiplantae</taxon>
        <taxon>Chlorophyta</taxon>
        <taxon>Mamiellophyceae</taxon>
        <taxon>Mamiellales</taxon>
        <taxon>Mamiellaceae</taxon>
        <taxon>Micromonas</taxon>
    </lineage>
</organism>
<gene>
    <name evidence="17" type="ORF">MICPUCDRAFT_19266</name>
</gene>
<dbReference type="InterPro" id="IPR011016">
    <property type="entry name" value="Znf_RING-CH"/>
</dbReference>
<dbReference type="OMA" id="RTHYSRE"/>
<feature type="transmembrane region" description="Helical" evidence="15">
    <location>
        <begin position="222"/>
        <end position="242"/>
    </location>
</feature>
<evidence type="ECO:0000256" key="11">
    <source>
        <dbReference type="ARBA" id="ARBA00022833"/>
    </source>
</evidence>
<dbReference type="KEGG" id="mpp:MICPUCDRAFT_19266"/>
<name>C1MXS1_MICPC</name>
<keyword evidence="13 15" id="KW-0472">Membrane</keyword>
<keyword evidence="11" id="KW-0862">Zinc</keyword>